<dbReference type="Pfam" id="PF25183">
    <property type="entry name" value="OMP_b-brl_4"/>
    <property type="match status" value="3"/>
</dbReference>
<dbReference type="KEGG" id="sus:Acid_7005"/>
<name>Q01R02_SOLUE</name>
<evidence type="ECO:0000256" key="5">
    <source>
        <dbReference type="SAM" id="SignalP"/>
    </source>
</evidence>
<dbReference type="InterPro" id="IPR036942">
    <property type="entry name" value="Beta-barrel_TonB_sf"/>
</dbReference>
<evidence type="ECO:0000256" key="4">
    <source>
        <dbReference type="SAM" id="MobiDB-lite"/>
    </source>
</evidence>
<dbReference type="SUPFAM" id="SSF56935">
    <property type="entry name" value="Porins"/>
    <property type="match status" value="1"/>
</dbReference>
<dbReference type="Gene3D" id="2.40.170.20">
    <property type="entry name" value="TonB-dependent receptor, beta-barrel domain"/>
    <property type="match status" value="1"/>
</dbReference>
<accession>Q01R02</accession>
<keyword evidence="5" id="KW-0732">Signal</keyword>
<evidence type="ECO:0000256" key="3">
    <source>
        <dbReference type="ARBA" id="ARBA00023237"/>
    </source>
</evidence>
<sequence length="876" mass="94773" precursor="true">MTRALLIFTLLLPAWAQEAPALSGTVTDPSGAVVPGVTVQLRGAGRDRRVKTDRTGRYAFGSLAPGSYEVRFTAKGFAVALMKSLRVERPEVFDVRLVIGATAQVINVEDQQRGVSAEADSNGSAIVMRERQIAALSDDPDELALQLQALAGPAPGPGGGQIFIDGFTGGNLPPKSSIREIRINANPFSPEYDRPGFSRVEIFTKPGSDALHGSAFTQYGDTIFNSRNPLFTQSTRPPYRSQMYGLSLGGPLRRNKASFSLDAEHRQIDENAFVLATTPDGTINQALGTPQSRTNIRPRLDYSITPRNTLVVRYQYVNASLDNQGVGDFNLASRGYNERQTEQTVQATETAMLNPRAINETRFQYLRAVTQDTAGQIAATVNVEGAFTGGGATAGNSGTTNSNWELTNISTFTRGTHAVKWGGRVRQSRLSDLSVNNFSGTFTFYTLADYEAGRPAQFSINTGTPLMRVVQTDAGLFVSDDWRVRPNLTLSYGLRYEAQSNFGGTDGLGPRLGIAWALNKKTVVRAGAGTFFDRIPISVTLNERRYNGITQQSYFILNPTFYPVIPSGLTEQPQQVRRVAGDIRSPRLYQTSVGLERQLTQTSRLTVTWVNSRGVHLLNVRNLDQSLRLLTESAGESRQNQVLANLNASYKKLTIFGNYALSYGRDDNEGLPADPYNLRAEWGPSSYGDIRHRAVLMASVPLPGKFAASPFFVVNSGAPYNITTGLDPNHTGAPTARPGLVAGPCEGRSCYTLNPAPGTEIEHNYGRGPGAVNLGLRVSRTWSFGPERSAAPADTGSGHGGMPGMSSTGGGRRYGLTLTASSLNALNHVNFAAPNGDLSSPYFGQYRALGGMIVMNHGGGASTYNRKIDLQLRFTF</sequence>
<evidence type="ECO:0000313" key="7">
    <source>
        <dbReference type="EMBL" id="ABJ87918.1"/>
    </source>
</evidence>
<dbReference type="SUPFAM" id="SSF49464">
    <property type="entry name" value="Carboxypeptidase regulatory domain-like"/>
    <property type="match status" value="1"/>
</dbReference>
<dbReference type="STRING" id="234267.Acid_7005"/>
<proteinExistence type="predicted"/>
<feature type="region of interest" description="Disordered" evidence="4">
    <location>
        <begin position="786"/>
        <end position="810"/>
    </location>
</feature>
<evidence type="ECO:0000256" key="1">
    <source>
        <dbReference type="ARBA" id="ARBA00004442"/>
    </source>
</evidence>
<dbReference type="InterPro" id="IPR008969">
    <property type="entry name" value="CarboxyPept-like_regulatory"/>
</dbReference>
<dbReference type="InterPro" id="IPR057601">
    <property type="entry name" value="Oar-like_b-barrel"/>
</dbReference>
<feature type="domain" description="TonB-dependent transporter Oar-like beta-barrel" evidence="6">
    <location>
        <begin position="507"/>
        <end position="788"/>
    </location>
</feature>
<comment type="subcellular location">
    <subcellularLocation>
        <location evidence="1">Cell outer membrane</location>
    </subcellularLocation>
</comment>
<dbReference type="InParanoid" id="Q01R02"/>
<organism evidence="7">
    <name type="scientific">Solibacter usitatus (strain Ellin6076)</name>
    <dbReference type="NCBI Taxonomy" id="234267"/>
    <lineage>
        <taxon>Bacteria</taxon>
        <taxon>Pseudomonadati</taxon>
        <taxon>Acidobacteriota</taxon>
        <taxon>Terriglobia</taxon>
        <taxon>Bryobacterales</taxon>
        <taxon>Solibacteraceae</taxon>
        <taxon>Candidatus Solibacter</taxon>
    </lineage>
</organism>
<feature type="compositionally biased region" description="Gly residues" evidence="4">
    <location>
        <begin position="797"/>
        <end position="810"/>
    </location>
</feature>
<gene>
    <name evidence="7" type="ordered locus">Acid_7005</name>
</gene>
<dbReference type="EMBL" id="CP000473">
    <property type="protein sequence ID" value="ABJ87918.1"/>
    <property type="molecule type" value="Genomic_DNA"/>
</dbReference>
<evidence type="ECO:0000259" key="6">
    <source>
        <dbReference type="Pfam" id="PF25183"/>
    </source>
</evidence>
<dbReference type="eggNOG" id="COG4771">
    <property type="taxonomic scope" value="Bacteria"/>
</dbReference>
<dbReference type="GO" id="GO:0009279">
    <property type="term" value="C:cell outer membrane"/>
    <property type="evidence" value="ECO:0007669"/>
    <property type="project" value="UniProtKB-SubCell"/>
</dbReference>
<feature type="domain" description="TonB-dependent transporter Oar-like beta-barrel" evidence="6">
    <location>
        <begin position="204"/>
        <end position="280"/>
    </location>
</feature>
<feature type="domain" description="TonB-dependent transporter Oar-like beta-barrel" evidence="6">
    <location>
        <begin position="289"/>
        <end position="501"/>
    </location>
</feature>
<evidence type="ECO:0000256" key="2">
    <source>
        <dbReference type="ARBA" id="ARBA00023136"/>
    </source>
</evidence>
<dbReference type="Pfam" id="PF13620">
    <property type="entry name" value="CarboxypepD_reg"/>
    <property type="match status" value="1"/>
</dbReference>
<protein>
    <submittedName>
        <fullName evidence="7">Cna B-type protein</fullName>
    </submittedName>
</protein>
<keyword evidence="3" id="KW-0998">Cell outer membrane</keyword>
<dbReference type="OrthoDB" id="98676at2"/>
<dbReference type="HOGENOM" id="CLU_006298_0_0_0"/>
<feature type="signal peptide" evidence="5">
    <location>
        <begin position="1"/>
        <end position="16"/>
    </location>
</feature>
<dbReference type="AlphaFoldDB" id="Q01R02"/>
<reference evidence="7" key="1">
    <citation type="submission" date="2006-10" db="EMBL/GenBank/DDBJ databases">
        <title>Complete sequence of Solibacter usitatus Ellin6076.</title>
        <authorList>
            <consortium name="US DOE Joint Genome Institute"/>
            <person name="Copeland A."/>
            <person name="Lucas S."/>
            <person name="Lapidus A."/>
            <person name="Barry K."/>
            <person name="Detter J.C."/>
            <person name="Glavina del Rio T."/>
            <person name="Hammon N."/>
            <person name="Israni S."/>
            <person name="Dalin E."/>
            <person name="Tice H."/>
            <person name="Pitluck S."/>
            <person name="Thompson L.S."/>
            <person name="Brettin T."/>
            <person name="Bruce D."/>
            <person name="Han C."/>
            <person name="Tapia R."/>
            <person name="Gilna P."/>
            <person name="Schmutz J."/>
            <person name="Larimer F."/>
            <person name="Land M."/>
            <person name="Hauser L."/>
            <person name="Kyrpides N."/>
            <person name="Mikhailova N."/>
            <person name="Janssen P.H."/>
            <person name="Kuske C.R."/>
            <person name="Richardson P."/>
        </authorList>
    </citation>
    <scope>NUCLEOTIDE SEQUENCE</scope>
    <source>
        <strain evidence="7">Ellin6076</strain>
    </source>
</reference>
<feature type="chain" id="PRO_5004163232" evidence="5">
    <location>
        <begin position="17"/>
        <end position="876"/>
    </location>
</feature>
<keyword evidence="2" id="KW-0472">Membrane</keyword>
<dbReference type="Gene3D" id="2.60.40.1120">
    <property type="entry name" value="Carboxypeptidase-like, regulatory domain"/>
    <property type="match status" value="1"/>
</dbReference>